<sequence>MRLASSCSQARTEHVSIYTGDGNERAILLFLLFESTLLLVLAGLVRFCFTFWTKKKLQAQGIGSFLDKRVGSKSFC</sequence>
<evidence type="ECO:0000313" key="2">
    <source>
        <dbReference type="EMBL" id="KAE9604983.1"/>
    </source>
</evidence>
<dbReference type="OrthoDB" id="1739173at2759"/>
<gene>
    <name evidence="2" type="ORF">Lalb_Chr10g0092321</name>
</gene>
<name>A0A6A4PU25_LUPAL</name>
<accession>A0A6A4PU25</accession>
<keyword evidence="1" id="KW-0812">Transmembrane</keyword>
<dbReference type="EMBL" id="WOCE01000010">
    <property type="protein sequence ID" value="KAE9604983.1"/>
    <property type="molecule type" value="Genomic_DNA"/>
</dbReference>
<dbReference type="PANTHER" id="PTHR37253:SF1">
    <property type="entry name" value="PROTEIN GAMETE EXPRESSED 3"/>
    <property type="match status" value="1"/>
</dbReference>
<dbReference type="PANTHER" id="PTHR37253">
    <property type="entry name" value="PROTEIN GAMETE EXPRESSED 3"/>
    <property type="match status" value="1"/>
</dbReference>
<dbReference type="GO" id="GO:0009793">
    <property type="term" value="P:embryo development ending in seed dormancy"/>
    <property type="evidence" value="ECO:0007669"/>
    <property type="project" value="TreeGrafter"/>
</dbReference>
<dbReference type="GO" id="GO:0010183">
    <property type="term" value="P:pollen tube guidance"/>
    <property type="evidence" value="ECO:0007669"/>
    <property type="project" value="TreeGrafter"/>
</dbReference>
<proteinExistence type="predicted"/>
<evidence type="ECO:0000256" key="1">
    <source>
        <dbReference type="SAM" id="Phobius"/>
    </source>
</evidence>
<keyword evidence="1" id="KW-0472">Membrane</keyword>
<feature type="transmembrane region" description="Helical" evidence="1">
    <location>
        <begin position="26"/>
        <end position="49"/>
    </location>
</feature>
<dbReference type="InterPro" id="IPR045301">
    <property type="entry name" value="GEX3-like"/>
</dbReference>
<comment type="caution">
    <text evidence="2">The sequence shown here is derived from an EMBL/GenBank/DDBJ whole genome shotgun (WGS) entry which is preliminary data.</text>
</comment>
<dbReference type="Proteomes" id="UP000447434">
    <property type="component" value="Chromosome 10"/>
</dbReference>
<evidence type="ECO:0000313" key="3">
    <source>
        <dbReference type="Proteomes" id="UP000447434"/>
    </source>
</evidence>
<keyword evidence="1" id="KW-1133">Transmembrane helix</keyword>
<dbReference type="AlphaFoldDB" id="A0A6A4PU25"/>
<dbReference type="GO" id="GO:0005886">
    <property type="term" value="C:plasma membrane"/>
    <property type="evidence" value="ECO:0007669"/>
    <property type="project" value="TreeGrafter"/>
</dbReference>
<reference evidence="3" key="1">
    <citation type="journal article" date="2020" name="Nat. Commun.">
        <title>Genome sequence of the cluster root forming white lupin.</title>
        <authorList>
            <person name="Hufnagel B."/>
            <person name="Marques A."/>
            <person name="Soriano A."/>
            <person name="Marques L."/>
            <person name="Divol F."/>
            <person name="Doumas P."/>
            <person name="Sallet E."/>
            <person name="Mancinotti D."/>
            <person name="Carrere S."/>
            <person name="Marande W."/>
            <person name="Arribat S."/>
            <person name="Keller J."/>
            <person name="Huneau C."/>
            <person name="Blein T."/>
            <person name="Aime D."/>
            <person name="Laguerre M."/>
            <person name="Taylor J."/>
            <person name="Schubert V."/>
            <person name="Nelson M."/>
            <person name="Geu-Flores F."/>
            <person name="Crespi M."/>
            <person name="Gallardo-Guerrero K."/>
            <person name="Delaux P.-M."/>
            <person name="Salse J."/>
            <person name="Berges H."/>
            <person name="Guyot R."/>
            <person name="Gouzy J."/>
            <person name="Peret B."/>
        </authorList>
    </citation>
    <scope>NUCLEOTIDE SEQUENCE [LARGE SCALE GENOMIC DNA]</scope>
    <source>
        <strain evidence="3">cv. Amiga</strain>
    </source>
</reference>
<protein>
    <submittedName>
        <fullName evidence="2">Uncharacterized protein</fullName>
    </submittedName>
</protein>
<keyword evidence="3" id="KW-1185">Reference proteome</keyword>
<organism evidence="2 3">
    <name type="scientific">Lupinus albus</name>
    <name type="common">White lupine</name>
    <name type="synonym">Lupinus termis</name>
    <dbReference type="NCBI Taxonomy" id="3870"/>
    <lineage>
        <taxon>Eukaryota</taxon>
        <taxon>Viridiplantae</taxon>
        <taxon>Streptophyta</taxon>
        <taxon>Embryophyta</taxon>
        <taxon>Tracheophyta</taxon>
        <taxon>Spermatophyta</taxon>
        <taxon>Magnoliopsida</taxon>
        <taxon>eudicotyledons</taxon>
        <taxon>Gunneridae</taxon>
        <taxon>Pentapetalae</taxon>
        <taxon>rosids</taxon>
        <taxon>fabids</taxon>
        <taxon>Fabales</taxon>
        <taxon>Fabaceae</taxon>
        <taxon>Papilionoideae</taxon>
        <taxon>50 kb inversion clade</taxon>
        <taxon>genistoids sensu lato</taxon>
        <taxon>core genistoids</taxon>
        <taxon>Genisteae</taxon>
        <taxon>Lupinus</taxon>
    </lineage>
</organism>